<dbReference type="KEGG" id="goe:100900556"/>
<dbReference type="RefSeq" id="XP_028967762.1">
    <property type="nucleotide sequence ID" value="XM_029111929.1"/>
</dbReference>
<organism evidence="3 4">
    <name type="scientific">Galendromus occidentalis</name>
    <name type="common">western predatory mite</name>
    <dbReference type="NCBI Taxonomy" id="34638"/>
    <lineage>
        <taxon>Eukaryota</taxon>
        <taxon>Metazoa</taxon>
        <taxon>Ecdysozoa</taxon>
        <taxon>Arthropoda</taxon>
        <taxon>Chelicerata</taxon>
        <taxon>Arachnida</taxon>
        <taxon>Acari</taxon>
        <taxon>Parasitiformes</taxon>
        <taxon>Mesostigmata</taxon>
        <taxon>Gamasina</taxon>
        <taxon>Phytoseioidea</taxon>
        <taxon>Phytoseiidae</taxon>
        <taxon>Typhlodrominae</taxon>
        <taxon>Galendromus</taxon>
    </lineage>
</organism>
<dbReference type="GeneID" id="100900556"/>
<proteinExistence type="predicted"/>
<gene>
    <name evidence="4" type="primary">LOC100900556</name>
</gene>
<evidence type="ECO:0000313" key="4">
    <source>
        <dbReference type="RefSeq" id="XP_028967762.1"/>
    </source>
</evidence>
<dbReference type="Proteomes" id="UP000694867">
    <property type="component" value="Unplaced"/>
</dbReference>
<feature type="chain" id="PRO_5042510158" evidence="2">
    <location>
        <begin position="24"/>
        <end position="662"/>
    </location>
</feature>
<evidence type="ECO:0000313" key="3">
    <source>
        <dbReference type="Proteomes" id="UP000694867"/>
    </source>
</evidence>
<evidence type="ECO:0000256" key="1">
    <source>
        <dbReference type="SAM" id="MobiDB-lite"/>
    </source>
</evidence>
<feature type="compositionally biased region" description="Low complexity" evidence="1">
    <location>
        <begin position="499"/>
        <end position="510"/>
    </location>
</feature>
<accession>A0AAJ7SFJ5</accession>
<feature type="region of interest" description="Disordered" evidence="1">
    <location>
        <begin position="631"/>
        <end position="662"/>
    </location>
</feature>
<feature type="compositionally biased region" description="Polar residues" evidence="1">
    <location>
        <begin position="551"/>
        <end position="564"/>
    </location>
</feature>
<keyword evidence="2" id="KW-0732">Signal</keyword>
<sequence length="662" mass="72431">MKFSTALLSSIAILHLRMPSINSAVLFDSKNVTEYTIRIPTLKTPNIFKRLTGSKRKPPENAVGNTMSSSSLAPAFGLPGNFDGSTTLKFTKNSGFPSNMPYSFSPMSFAPVKGRGSMPVFKYTGPTIWASDPRIIAKGNYPDGNKNIQFSSGKNGWFSPANNKHPEESQNNMRVVVLRAPFDGIHGDDDPSFGESRNFRKLHKNKMEPEIQIINIPSRRNPDKRRFFGSQRPMAGGGPTIIRLPMSHGNRGFVPQFAPAPPMHLDVPKQFFSEEKAFGNGRNTYIISEVDPNKVSSLNSLSNMDFGKNENFNPEPTDDWNLAIPMKKSSQNVGPNFGSDYGSLLELQNAKQRREQPGSKNPMVIALSAKDQKAAPANQGRPNIQVLRTDSDSKVLVPPGMIAILVPQNFGLGSPVHSMMQGSDFDEDAAQSFFESSSTNKKTVVPLRSSKIEPSKSPGPPYKVDFTQGLPANSIAKPDFYPNFQNRMGDESGSNEIGSKSSVVPVSSVSGTPRHRLAPNSRSAQEQLQSSLSQDHLGPDPNVLHKRSPIHHSTPQDQSDSQYRSNHKISRTISTAAPKPIPTQYRGPPRSTSEAHKNHQTAPTPAPYPPAAFDTETAGIYLPRAAALTSASKAPNQENAQISSFNGPYPQMERRVGRRVTT</sequence>
<protein>
    <submittedName>
        <fullName evidence="4">Uncharacterized protein LOC100900556</fullName>
    </submittedName>
</protein>
<feature type="region of interest" description="Disordered" evidence="1">
    <location>
        <begin position="436"/>
        <end position="614"/>
    </location>
</feature>
<name>A0AAJ7SFJ5_9ACAR</name>
<reference evidence="4" key="1">
    <citation type="submission" date="2025-08" db="UniProtKB">
        <authorList>
            <consortium name="RefSeq"/>
        </authorList>
    </citation>
    <scope>IDENTIFICATION</scope>
</reference>
<dbReference type="AlphaFoldDB" id="A0AAJ7SFJ5"/>
<keyword evidence="3" id="KW-1185">Reference proteome</keyword>
<feature type="signal peptide" evidence="2">
    <location>
        <begin position="1"/>
        <end position="23"/>
    </location>
</feature>
<evidence type="ECO:0000256" key="2">
    <source>
        <dbReference type="SAM" id="SignalP"/>
    </source>
</evidence>
<feature type="compositionally biased region" description="Polar residues" evidence="1">
    <location>
        <begin position="631"/>
        <end position="646"/>
    </location>
</feature>
<feature type="compositionally biased region" description="Low complexity" evidence="1">
    <location>
        <begin position="521"/>
        <end position="534"/>
    </location>
</feature>